<dbReference type="PROSITE" id="PS00232">
    <property type="entry name" value="CADHERIN_1"/>
    <property type="match status" value="4"/>
</dbReference>
<feature type="domain" description="Cadherin" evidence="11">
    <location>
        <begin position="31"/>
        <end position="121"/>
    </location>
</feature>
<feature type="domain" description="Cadherin" evidence="11">
    <location>
        <begin position="238"/>
        <end position="347"/>
    </location>
</feature>
<dbReference type="InParanoid" id="A0A2I4BQV8"/>
<feature type="domain" description="Cadherin" evidence="11">
    <location>
        <begin position="908"/>
        <end position="1027"/>
    </location>
</feature>
<evidence type="ECO:0000256" key="10">
    <source>
        <dbReference type="SAM" id="SignalP"/>
    </source>
</evidence>
<feature type="region of interest" description="Disordered" evidence="8">
    <location>
        <begin position="1260"/>
        <end position="1283"/>
    </location>
</feature>
<dbReference type="InterPro" id="IPR015919">
    <property type="entry name" value="Cadherin-like_sf"/>
</dbReference>
<evidence type="ECO:0000313" key="12">
    <source>
        <dbReference type="Proteomes" id="UP000192220"/>
    </source>
</evidence>
<proteinExistence type="predicted"/>
<evidence type="ECO:0000256" key="7">
    <source>
        <dbReference type="PROSITE-ProRule" id="PRU00043"/>
    </source>
</evidence>
<evidence type="ECO:0000256" key="8">
    <source>
        <dbReference type="SAM" id="MobiDB-lite"/>
    </source>
</evidence>
<dbReference type="FunFam" id="2.60.40.60:FF:000168">
    <property type="entry name" value="Cadherin-related family member 2"/>
    <property type="match status" value="1"/>
</dbReference>
<dbReference type="CDD" id="cd11304">
    <property type="entry name" value="Cadherin_repeat"/>
    <property type="match status" value="9"/>
</dbReference>
<dbReference type="FunFam" id="2.60.40.60:FF:000092">
    <property type="entry name" value="Protocadherin 8"/>
    <property type="match status" value="1"/>
</dbReference>
<dbReference type="GO" id="GO:0005886">
    <property type="term" value="C:plasma membrane"/>
    <property type="evidence" value="ECO:0007669"/>
    <property type="project" value="InterPro"/>
</dbReference>
<dbReference type="PROSITE" id="PS50268">
    <property type="entry name" value="CADHERIN_2"/>
    <property type="match status" value="9"/>
</dbReference>
<organism evidence="12 13">
    <name type="scientific">Austrofundulus limnaeus</name>
    <name type="common">Annual killifish</name>
    <dbReference type="NCBI Taxonomy" id="52670"/>
    <lineage>
        <taxon>Eukaryota</taxon>
        <taxon>Metazoa</taxon>
        <taxon>Chordata</taxon>
        <taxon>Craniata</taxon>
        <taxon>Vertebrata</taxon>
        <taxon>Euteleostomi</taxon>
        <taxon>Actinopterygii</taxon>
        <taxon>Neopterygii</taxon>
        <taxon>Teleostei</taxon>
        <taxon>Neoteleostei</taxon>
        <taxon>Acanthomorphata</taxon>
        <taxon>Ovalentaria</taxon>
        <taxon>Atherinomorphae</taxon>
        <taxon>Cyprinodontiformes</taxon>
        <taxon>Rivulidae</taxon>
        <taxon>Austrofundulus</taxon>
    </lineage>
</organism>
<evidence type="ECO:0000256" key="2">
    <source>
        <dbReference type="ARBA" id="ARBA00022692"/>
    </source>
</evidence>
<accession>A0A2I4BQV8</accession>
<keyword evidence="2 9" id="KW-0812">Transmembrane</keyword>
<dbReference type="SUPFAM" id="SSF49313">
    <property type="entry name" value="Cadherin-like"/>
    <property type="match status" value="9"/>
</dbReference>
<comment type="subcellular location">
    <subcellularLocation>
        <location evidence="1">Membrane</location>
    </subcellularLocation>
</comment>
<feature type="domain" description="Cadherin" evidence="11">
    <location>
        <begin position="370"/>
        <end position="464"/>
    </location>
</feature>
<dbReference type="PANTHER" id="PTHR24026:SF133">
    <property type="entry name" value="CADHERIN-RELATED FAMILY MEMBER 2"/>
    <property type="match status" value="1"/>
</dbReference>
<dbReference type="FunCoup" id="A0A2I4BQV8">
    <property type="interactions" value="769"/>
</dbReference>
<reference evidence="13" key="1">
    <citation type="submission" date="2025-08" db="UniProtKB">
        <authorList>
            <consortium name="RefSeq"/>
        </authorList>
    </citation>
    <scope>IDENTIFICATION</scope>
    <source>
        <strain evidence="13">Quisiro</strain>
    </source>
</reference>
<dbReference type="GeneID" id="106521904"/>
<dbReference type="RefSeq" id="XP_013870118.1">
    <property type="nucleotide sequence ID" value="XM_014014664.1"/>
</dbReference>
<dbReference type="Proteomes" id="UP000192220">
    <property type="component" value="Unplaced"/>
</dbReference>
<evidence type="ECO:0000256" key="1">
    <source>
        <dbReference type="ARBA" id="ARBA00004370"/>
    </source>
</evidence>
<dbReference type="KEGG" id="alim:106521904"/>
<dbReference type="GO" id="GO:0009653">
    <property type="term" value="P:anatomical structure morphogenesis"/>
    <property type="evidence" value="ECO:0007669"/>
    <property type="project" value="UniProtKB-ARBA"/>
</dbReference>
<feature type="transmembrane region" description="Helical" evidence="9">
    <location>
        <begin position="1128"/>
        <end position="1150"/>
    </location>
</feature>
<evidence type="ECO:0000313" key="13">
    <source>
        <dbReference type="RefSeq" id="XP_013870118.1"/>
    </source>
</evidence>
<dbReference type="GO" id="GO:0007156">
    <property type="term" value="P:homophilic cell adhesion via plasma membrane adhesion molecules"/>
    <property type="evidence" value="ECO:0007669"/>
    <property type="project" value="InterPro"/>
</dbReference>
<feature type="domain" description="Cadherin" evidence="11">
    <location>
        <begin position="566"/>
        <end position="678"/>
    </location>
</feature>
<keyword evidence="12" id="KW-1185">Reference proteome</keyword>
<sequence>MGPHTGWTILLLVCSVQAINYAPEVKDGVHELCEDLEKGSHAFDILASDPEGDTLTYQLFGIQASAFEVDRASGRVTLNGALDRETEAVLTFEAEASDGQSKDSGTITIIVLDANDNRPLFKESSYDTSVPENAPIGHTLTTVLATDADTGSAGAVRYSIDEISPAQGANLFEIGVFDGKVTLKGRLNYTSLSPFYRLKINASDGGGQCGSGPHRVQSNSMFSLITVDDVPDLDPVFLNIPPALKVEENSRIDLAVYTVIAIDQDEGVNDDIIYSIQDSRPPNLFKISVNDGVISVSSEIDREVTGDTVTLTLKATEKNLDIHGRQASTTETMQITITDVNDNPPEFYDCSVSCVKKNEFTDEVFEHFSGSISLNMTVKDPDKFVNTKLTLEGEDKEIFSVYPSTTTSDSLVQLRVIQPAHLDFEEKQQMVLQIIAEDMDEPSFRTTATVTININDDNDKSPTFPETTYELEVPEHSPDGTILANITAEDPDTMDQGKLTYKLLPESILKFFDVDPVSGTVFVKNGAVLDRESRSLLTATLEARDTANKPGSTVLEITLTDINDQPPVINRVSYLENVQEGNTFAYRIEATDRDDPDTVNSQILYSIEPSVFSNSFTMDENTGWLRSKGELDREELDPELDGRIELNVTATDKGVPPLSHTVPFVLTVGDINDNFPKFVAASYAFSVKEGEKGAFVGFVHAVDLDQTNAFNRISFNIISGGFGSFGVRASEAETGIGYVGRIAVDQDIELDFESERKMFELQVEATDPDRYKDTATVTVTVLDVNDERPEFLPMDPVNIKENTTINEPIGKFKAHDKDTNHSLTYEQESVNCRCNNTMRSCEWFILDPNGDIRVNPKERVDYEECDQAVVEAQVVDEYTEKGENNSVKTGQMVVYIEDINDNIPQFIHSDAVNVVVAEGSNKGTSVAQVTASDRDSGKHSEIVFKIQKVQFEHTNNQTETLEIKFEVVTTQQGANYIGLIQSSEGLDTTLRGKYLVTVTATDTGGLESSTVVEIFTVDDTYKVILEFERSEAHVQENKEEIRRALMSATGAAVEIVEIRPANRQTTRESVTRTSMITYFIYRNGSAIRHDEVESMLSKREHFHILQGLGLTNIGTVEVATKPTSPVQYVLLGLVAGLVVVLVILTTSLMCTRRNYRRKLKAAKAMNTASAMNSDNQKGGAVVPGTNKYTMEGANPVLNLALDIDRESSSDVDKASLNSLDDNYDMITNDTNYDMHRIEEEEEDDGPPEYNEPLGAALAQLGPKKTPKTSGIGFNNPIFDTTDL</sequence>
<dbReference type="PANTHER" id="PTHR24026">
    <property type="entry name" value="FAT ATYPICAL CADHERIN-RELATED"/>
    <property type="match status" value="1"/>
</dbReference>
<gene>
    <name evidence="13" type="primary">cdhr2</name>
</gene>
<dbReference type="STRING" id="52670.A0A2I4BQV8"/>
<dbReference type="GO" id="GO:0050839">
    <property type="term" value="F:cell adhesion molecule binding"/>
    <property type="evidence" value="ECO:0007669"/>
    <property type="project" value="TreeGrafter"/>
</dbReference>
<dbReference type="GO" id="GO:0005509">
    <property type="term" value="F:calcium ion binding"/>
    <property type="evidence" value="ECO:0007669"/>
    <property type="project" value="UniProtKB-UniRule"/>
</dbReference>
<evidence type="ECO:0000256" key="4">
    <source>
        <dbReference type="ARBA" id="ARBA00022837"/>
    </source>
</evidence>
<dbReference type="InterPro" id="IPR020894">
    <property type="entry name" value="Cadherin_CS"/>
</dbReference>
<evidence type="ECO:0000256" key="3">
    <source>
        <dbReference type="ARBA" id="ARBA00022737"/>
    </source>
</evidence>
<dbReference type="CTD" id="54825"/>
<evidence type="ECO:0000256" key="6">
    <source>
        <dbReference type="ARBA" id="ARBA00023136"/>
    </source>
</evidence>
<evidence type="ECO:0000256" key="9">
    <source>
        <dbReference type="SAM" id="Phobius"/>
    </source>
</evidence>
<keyword evidence="10" id="KW-0732">Signal</keyword>
<feature type="domain" description="Cadherin" evidence="11">
    <location>
        <begin position="679"/>
        <end position="791"/>
    </location>
</feature>
<feature type="domain" description="Cadherin" evidence="11">
    <location>
        <begin position="465"/>
        <end position="569"/>
    </location>
</feature>
<dbReference type="InterPro" id="IPR002126">
    <property type="entry name" value="Cadherin-like_dom"/>
</dbReference>
<dbReference type="SMART" id="SM00112">
    <property type="entry name" value="CA"/>
    <property type="match status" value="9"/>
</dbReference>
<keyword evidence="6 9" id="KW-0472">Membrane</keyword>
<dbReference type="OrthoDB" id="6491773at2759"/>
<dbReference type="PRINTS" id="PR00205">
    <property type="entry name" value="CADHERIN"/>
</dbReference>
<feature type="domain" description="Cadherin" evidence="11">
    <location>
        <begin position="122"/>
        <end position="237"/>
    </location>
</feature>
<dbReference type="Pfam" id="PF00028">
    <property type="entry name" value="Cadherin"/>
    <property type="match status" value="7"/>
</dbReference>
<keyword evidence="5 9" id="KW-1133">Transmembrane helix</keyword>
<keyword evidence="3" id="KW-0677">Repeat</keyword>
<keyword evidence="4 7" id="KW-0106">Calcium</keyword>
<protein>
    <submittedName>
        <fullName evidence="13">Cadherin-related family member 2</fullName>
    </submittedName>
</protein>
<evidence type="ECO:0000259" key="11">
    <source>
        <dbReference type="PROSITE" id="PS50268"/>
    </source>
</evidence>
<dbReference type="Gene3D" id="2.60.40.60">
    <property type="entry name" value="Cadherins"/>
    <property type="match status" value="9"/>
</dbReference>
<feature type="chain" id="PRO_5014188212" evidence="10">
    <location>
        <begin position="19"/>
        <end position="1283"/>
    </location>
</feature>
<feature type="domain" description="Cadherin" evidence="11">
    <location>
        <begin position="791"/>
        <end position="906"/>
    </location>
</feature>
<feature type="signal peptide" evidence="10">
    <location>
        <begin position="1"/>
        <end position="18"/>
    </location>
</feature>
<name>A0A2I4BQV8_AUSLI</name>
<evidence type="ECO:0000256" key="5">
    <source>
        <dbReference type="ARBA" id="ARBA00022989"/>
    </source>
</evidence>